<evidence type="ECO:0000313" key="3">
    <source>
        <dbReference type="Proteomes" id="UP000231157"/>
    </source>
</evidence>
<sequence length="324" mass="35362">MVRSFKTVKVVCFGGGTGLPALLSGLRENKWLKITAAPTVFDNGGSSGALKDSHGILPPGDVLRCLLSLSEDEAVARKILSARIEIESAPRHTAGNLLLLGLQMVFENDYQLSIDSLGTALHIHGRVCPVSCEKSTLVANYHDGVTIKGEIQIDEKLREGTAPKSLSLDPQVEGNEALILAIKKADILCISSGSFFTSILPCFLPKGIKEVIQESPAPAIFISNILTEGMGMNHESVESMTRTVEEYIGKRVVRIVINDKVHDDAMGRYAQEDKNPTKYDKESNDPRFITGEFWQDSELARHDSRLLGSAVSKLIHELTNPSPR</sequence>
<dbReference type="InterPro" id="IPR010119">
    <property type="entry name" value="Gluconeogen_factor"/>
</dbReference>
<evidence type="ECO:0000256" key="1">
    <source>
        <dbReference type="ARBA" id="ARBA00022490"/>
    </source>
</evidence>
<dbReference type="EMBL" id="PFAZ01000001">
    <property type="protein sequence ID" value="PIR89560.1"/>
    <property type="molecule type" value="Genomic_DNA"/>
</dbReference>
<dbReference type="InterPro" id="IPR038136">
    <property type="entry name" value="CofD-like_dom_sf"/>
</dbReference>
<comment type="caution">
    <text evidence="2">The sequence shown here is derived from an EMBL/GenBank/DDBJ whole genome shotgun (WGS) entry which is preliminary data.</text>
</comment>
<reference evidence="3" key="1">
    <citation type="submission" date="2017-09" db="EMBL/GenBank/DDBJ databases">
        <title>Depth-based differentiation of microbial function through sediment-hosted aquifers and enrichment of novel symbionts in the deep terrestrial subsurface.</title>
        <authorList>
            <person name="Probst A.J."/>
            <person name="Ladd B."/>
            <person name="Jarett J.K."/>
            <person name="Geller-Mcgrath D.E."/>
            <person name="Sieber C.M.K."/>
            <person name="Emerson J.B."/>
            <person name="Anantharaman K."/>
            <person name="Thomas B.C."/>
            <person name="Malmstrom R."/>
            <person name="Stieglmeier M."/>
            <person name="Klingl A."/>
            <person name="Woyke T."/>
            <person name="Ryan C.M."/>
            <person name="Banfield J.F."/>
        </authorList>
    </citation>
    <scope>NUCLEOTIDE SEQUENCE [LARGE SCALE GENOMIC DNA]</scope>
</reference>
<organism evidence="2 3">
    <name type="scientific">Candidatus Harrisonbacteria bacterium CG10_big_fil_rev_8_21_14_0_10_40_38</name>
    <dbReference type="NCBI Taxonomy" id="1974583"/>
    <lineage>
        <taxon>Bacteria</taxon>
        <taxon>Candidatus Harrisoniibacteriota</taxon>
    </lineage>
</organism>
<proteinExistence type="predicted"/>
<dbReference type="PANTHER" id="PTHR30135:SF3">
    <property type="entry name" value="GLUCONEOGENESIS FACTOR-RELATED"/>
    <property type="match status" value="1"/>
</dbReference>
<dbReference type="PANTHER" id="PTHR30135">
    <property type="entry name" value="UNCHARACTERIZED PROTEIN YVCK-RELATED"/>
    <property type="match status" value="1"/>
</dbReference>
<evidence type="ECO:0008006" key="4">
    <source>
        <dbReference type="Google" id="ProtNLM"/>
    </source>
</evidence>
<dbReference type="Pfam" id="PF01933">
    <property type="entry name" value="CofD"/>
    <property type="match status" value="1"/>
</dbReference>
<dbReference type="InterPro" id="IPR002882">
    <property type="entry name" value="CofD"/>
</dbReference>
<protein>
    <recommendedName>
        <fullName evidence="4">Gluconeogenesis factor</fullName>
    </recommendedName>
</protein>
<dbReference type="Gene3D" id="3.40.50.10680">
    <property type="entry name" value="CofD-like domains"/>
    <property type="match status" value="1"/>
</dbReference>
<keyword evidence="1" id="KW-0963">Cytoplasm</keyword>
<evidence type="ECO:0000313" key="2">
    <source>
        <dbReference type="EMBL" id="PIR89560.1"/>
    </source>
</evidence>
<dbReference type="CDD" id="cd07187">
    <property type="entry name" value="YvcK_like"/>
    <property type="match status" value="1"/>
</dbReference>
<dbReference type="NCBIfam" id="TIGR01826">
    <property type="entry name" value="CofD_related"/>
    <property type="match status" value="1"/>
</dbReference>
<gene>
    <name evidence="2" type="ORF">COU07_01525</name>
</gene>
<dbReference type="SUPFAM" id="SSF142338">
    <property type="entry name" value="CofD-like"/>
    <property type="match status" value="1"/>
</dbReference>
<name>A0A2H0UT01_9BACT</name>
<dbReference type="Proteomes" id="UP000231157">
    <property type="component" value="Unassembled WGS sequence"/>
</dbReference>
<dbReference type="GO" id="GO:0043743">
    <property type="term" value="F:LPPG:FO 2-phospho-L-lactate transferase activity"/>
    <property type="evidence" value="ECO:0007669"/>
    <property type="project" value="InterPro"/>
</dbReference>
<dbReference type="AlphaFoldDB" id="A0A2H0UT01"/>
<accession>A0A2H0UT01</accession>